<dbReference type="Proteomes" id="UP000011688">
    <property type="component" value="Unassembled WGS sequence"/>
</dbReference>
<accession>L9X7E7</accession>
<dbReference type="Pfam" id="PF26490">
    <property type="entry name" value="DUF8159"/>
    <property type="match status" value="1"/>
</dbReference>
<feature type="domain" description="DUF8159" evidence="1">
    <location>
        <begin position="93"/>
        <end position="193"/>
    </location>
</feature>
<dbReference type="RefSeq" id="WP_005557047.1">
    <property type="nucleotide sequence ID" value="NZ_AOIB01000027.1"/>
</dbReference>
<proteinExistence type="predicted"/>
<keyword evidence="3" id="KW-1185">Reference proteome</keyword>
<dbReference type="EMBL" id="AOIB01000027">
    <property type="protein sequence ID" value="ELY56533.1"/>
    <property type="molecule type" value="Genomic_DNA"/>
</dbReference>
<evidence type="ECO:0000313" key="2">
    <source>
        <dbReference type="EMBL" id="ELY56533.1"/>
    </source>
</evidence>
<protein>
    <recommendedName>
        <fullName evidence="1">DUF8159 domain-containing protein</fullName>
    </recommendedName>
</protein>
<organism evidence="2 3">
    <name type="scientific">Natronococcus amylolyticus DSM 10524</name>
    <dbReference type="NCBI Taxonomy" id="1227497"/>
    <lineage>
        <taxon>Archaea</taxon>
        <taxon>Methanobacteriati</taxon>
        <taxon>Methanobacteriota</taxon>
        <taxon>Stenosarchaea group</taxon>
        <taxon>Halobacteria</taxon>
        <taxon>Halobacteriales</taxon>
        <taxon>Natrialbaceae</taxon>
        <taxon>Natronococcus</taxon>
    </lineage>
</organism>
<sequence>MPKKNRTVVQSIIVVGICLSILLTGPAAATTSIGADTAEVFSLNQQEGQYGDGDYEDEIEAEYGDGTGYEDEIEYGDSPIQSPEDFVGVLEGEFDLQVYDLQFQEDIGYLTIGSNSAGDIDILLQEILMVTATYTVYVDGAEAFPAALVVEIVDSNGDSVVGYHIEANWVLAYLDGSATEEELMESIFYTLQDLTQQYQ</sequence>
<dbReference type="InterPro" id="IPR058473">
    <property type="entry name" value="DUF8159"/>
</dbReference>
<name>L9X7E7_9EURY</name>
<dbReference type="AlphaFoldDB" id="L9X7E7"/>
<evidence type="ECO:0000259" key="1">
    <source>
        <dbReference type="Pfam" id="PF26490"/>
    </source>
</evidence>
<reference evidence="2 3" key="1">
    <citation type="journal article" date="2014" name="PLoS Genet.">
        <title>Phylogenetically driven sequencing of extremely halophilic archaea reveals strategies for static and dynamic osmo-response.</title>
        <authorList>
            <person name="Becker E.A."/>
            <person name="Seitzer P.M."/>
            <person name="Tritt A."/>
            <person name="Larsen D."/>
            <person name="Krusor M."/>
            <person name="Yao A.I."/>
            <person name="Wu D."/>
            <person name="Madern D."/>
            <person name="Eisen J.A."/>
            <person name="Darling A.E."/>
            <person name="Facciotti M.T."/>
        </authorList>
    </citation>
    <scope>NUCLEOTIDE SEQUENCE [LARGE SCALE GENOMIC DNA]</scope>
    <source>
        <strain evidence="2 3">DSM 10524</strain>
    </source>
</reference>
<evidence type="ECO:0000313" key="3">
    <source>
        <dbReference type="Proteomes" id="UP000011688"/>
    </source>
</evidence>
<gene>
    <name evidence="2" type="ORF">C491_13377</name>
</gene>
<comment type="caution">
    <text evidence="2">The sequence shown here is derived from an EMBL/GenBank/DDBJ whole genome shotgun (WGS) entry which is preliminary data.</text>
</comment>